<evidence type="ECO:0000259" key="4">
    <source>
        <dbReference type="PROSITE" id="PS01124"/>
    </source>
</evidence>
<dbReference type="SMART" id="SM00342">
    <property type="entry name" value="HTH_ARAC"/>
    <property type="match status" value="1"/>
</dbReference>
<keyword evidence="2" id="KW-0238">DNA-binding</keyword>
<dbReference type="PANTHER" id="PTHR46796:SF6">
    <property type="entry name" value="ARAC SUBFAMILY"/>
    <property type="match status" value="1"/>
</dbReference>
<keyword evidence="6" id="KW-1185">Reference proteome</keyword>
<dbReference type="InterPro" id="IPR050204">
    <property type="entry name" value="AraC_XylS_family_regulators"/>
</dbReference>
<gene>
    <name evidence="5" type="primary">rhaR_5</name>
    <name evidence="5" type="ORF">GMJLKIPL_5528</name>
</gene>
<dbReference type="Pfam" id="PF12833">
    <property type="entry name" value="HTH_18"/>
    <property type="match status" value="1"/>
</dbReference>
<protein>
    <submittedName>
        <fullName evidence="5">HTH-type transcriptional activator RhaR</fullName>
    </submittedName>
</protein>
<evidence type="ECO:0000313" key="5">
    <source>
        <dbReference type="EMBL" id="GJE03571.1"/>
    </source>
</evidence>
<dbReference type="PANTHER" id="PTHR46796">
    <property type="entry name" value="HTH-TYPE TRANSCRIPTIONAL ACTIVATOR RHAS-RELATED"/>
    <property type="match status" value="1"/>
</dbReference>
<dbReference type="Proteomes" id="UP001055153">
    <property type="component" value="Unassembled WGS sequence"/>
</dbReference>
<keyword evidence="1" id="KW-0805">Transcription regulation</keyword>
<dbReference type="SUPFAM" id="SSF46689">
    <property type="entry name" value="Homeodomain-like"/>
    <property type="match status" value="2"/>
</dbReference>
<name>A0ABQ4SMP4_9HYPH</name>
<organism evidence="5 6">
    <name type="scientific">Methylobacterium isbiliense</name>
    <dbReference type="NCBI Taxonomy" id="315478"/>
    <lineage>
        <taxon>Bacteria</taxon>
        <taxon>Pseudomonadati</taxon>
        <taxon>Pseudomonadota</taxon>
        <taxon>Alphaproteobacteria</taxon>
        <taxon>Hyphomicrobiales</taxon>
        <taxon>Methylobacteriaceae</taxon>
        <taxon>Methylobacterium</taxon>
    </lineage>
</organism>
<comment type="caution">
    <text evidence="5">The sequence shown here is derived from an EMBL/GenBank/DDBJ whole genome shotgun (WGS) entry which is preliminary data.</text>
</comment>
<sequence>MLRSLDLLKETTPRQALLAADEEGAALLGGGSGYAMPWHWHDCLMLLLPSIGVLDLRYETRREGVWMSRDRFAAVPAGHAHETVAVREGQAHLALYVTEAAIRRVEAELGSLHRVRGQLDASALFPVTPEIRGLQALCREDGGDTLGGAAVRSRLAGALLIRCLAAMERSQPLPTASRRGHAAALVDEAKAIVAERLQDDVALDALADRLSVSRRHLTRLFREQVGLSIGAFQQAKRLDAAMELLSRTDLAVDEVASRVGFDSGSALARALRKRDGLSPREIRRLSLARPVGT</sequence>
<reference evidence="5" key="1">
    <citation type="journal article" date="2021" name="Front. Microbiol.">
        <title>Comprehensive Comparative Genomics and Phenotyping of Methylobacterium Species.</title>
        <authorList>
            <person name="Alessa O."/>
            <person name="Ogura Y."/>
            <person name="Fujitani Y."/>
            <person name="Takami H."/>
            <person name="Hayashi T."/>
            <person name="Sahin N."/>
            <person name="Tani A."/>
        </authorList>
    </citation>
    <scope>NUCLEOTIDE SEQUENCE</scope>
    <source>
        <strain evidence="5">DSM 17168</strain>
    </source>
</reference>
<dbReference type="Gene3D" id="1.10.10.60">
    <property type="entry name" value="Homeodomain-like"/>
    <property type="match status" value="1"/>
</dbReference>
<dbReference type="RefSeq" id="WP_238240955.1">
    <property type="nucleotide sequence ID" value="NZ_BPQQ01000083.1"/>
</dbReference>
<evidence type="ECO:0000256" key="1">
    <source>
        <dbReference type="ARBA" id="ARBA00023015"/>
    </source>
</evidence>
<accession>A0ABQ4SMP4</accession>
<keyword evidence="3" id="KW-0804">Transcription</keyword>
<evidence type="ECO:0000256" key="2">
    <source>
        <dbReference type="ARBA" id="ARBA00023125"/>
    </source>
</evidence>
<reference evidence="5" key="2">
    <citation type="submission" date="2021-08" db="EMBL/GenBank/DDBJ databases">
        <authorList>
            <person name="Tani A."/>
            <person name="Ola A."/>
            <person name="Ogura Y."/>
            <person name="Katsura K."/>
            <person name="Hayashi T."/>
        </authorList>
    </citation>
    <scope>NUCLEOTIDE SEQUENCE</scope>
    <source>
        <strain evidence="5">DSM 17168</strain>
    </source>
</reference>
<proteinExistence type="predicted"/>
<dbReference type="PROSITE" id="PS01124">
    <property type="entry name" value="HTH_ARAC_FAMILY_2"/>
    <property type="match status" value="1"/>
</dbReference>
<evidence type="ECO:0000256" key="3">
    <source>
        <dbReference type="ARBA" id="ARBA00023163"/>
    </source>
</evidence>
<dbReference type="EMBL" id="BPQQ01000083">
    <property type="protein sequence ID" value="GJE03571.1"/>
    <property type="molecule type" value="Genomic_DNA"/>
</dbReference>
<dbReference type="InterPro" id="IPR009057">
    <property type="entry name" value="Homeodomain-like_sf"/>
</dbReference>
<dbReference type="InterPro" id="IPR018060">
    <property type="entry name" value="HTH_AraC"/>
</dbReference>
<feature type="domain" description="HTH araC/xylS-type" evidence="4">
    <location>
        <begin position="187"/>
        <end position="285"/>
    </location>
</feature>
<evidence type="ECO:0000313" key="6">
    <source>
        <dbReference type="Proteomes" id="UP001055153"/>
    </source>
</evidence>